<evidence type="ECO:0000313" key="2">
    <source>
        <dbReference type="Proteomes" id="UP000033618"/>
    </source>
</evidence>
<dbReference type="AlphaFoldDB" id="A0A0F5JXN6"/>
<reference evidence="1 2" key="1">
    <citation type="submission" date="2015-03" db="EMBL/GenBank/DDBJ databases">
        <title>Draft Genome Sequence of Burkholderia andropogonis type strain ICMP2807, isolated from Sorghum bicolor.</title>
        <authorList>
            <person name="Lopes-Santos L."/>
            <person name="Castro D.B."/>
            <person name="Ottoboni L.M."/>
            <person name="Park D."/>
            <person name="Weirc B.S."/>
            <person name="Destefano S.A."/>
        </authorList>
    </citation>
    <scope>NUCLEOTIDE SEQUENCE [LARGE SCALE GENOMIC DNA]</scope>
    <source>
        <strain evidence="1 2">ICMP2807</strain>
    </source>
</reference>
<comment type="caution">
    <text evidence="1">The sequence shown here is derived from an EMBL/GenBank/DDBJ whole genome shotgun (WGS) entry which is preliminary data.</text>
</comment>
<dbReference type="PATRIC" id="fig|28092.6.peg.4647"/>
<name>A0A0F5JXN6_9BURK</name>
<dbReference type="EMBL" id="LAQU01000026">
    <property type="protein sequence ID" value="KKB62022.1"/>
    <property type="molecule type" value="Genomic_DNA"/>
</dbReference>
<protein>
    <submittedName>
        <fullName evidence="1">Uncharacterized protein</fullName>
    </submittedName>
</protein>
<sequence>MLVRHLDEAVVRPIRMDSLVKMKCSQHEPENNQLSRFDGPKRLQFVSRHGVIAALDPTIGPA</sequence>
<dbReference type="STRING" id="28092.WM40_19810"/>
<gene>
    <name evidence="1" type="ORF">WM40_19810</name>
</gene>
<keyword evidence="2" id="KW-1185">Reference proteome</keyword>
<organism evidence="1 2">
    <name type="scientific">Robbsia andropogonis</name>
    <dbReference type="NCBI Taxonomy" id="28092"/>
    <lineage>
        <taxon>Bacteria</taxon>
        <taxon>Pseudomonadati</taxon>
        <taxon>Pseudomonadota</taxon>
        <taxon>Betaproteobacteria</taxon>
        <taxon>Burkholderiales</taxon>
        <taxon>Burkholderiaceae</taxon>
        <taxon>Robbsia</taxon>
    </lineage>
</organism>
<accession>A0A0F5JXN6</accession>
<dbReference type="Proteomes" id="UP000033618">
    <property type="component" value="Unassembled WGS sequence"/>
</dbReference>
<proteinExistence type="predicted"/>
<evidence type="ECO:0000313" key="1">
    <source>
        <dbReference type="EMBL" id="KKB62022.1"/>
    </source>
</evidence>